<name>A0ABQ1MW17_9BACT</name>
<dbReference type="RefSeq" id="WP_188465726.1">
    <property type="nucleotide sequence ID" value="NZ_BAABHU010000011.1"/>
</dbReference>
<accession>A0ABQ1MW17</accession>
<gene>
    <name evidence="1" type="ORF">GCM10011506_33790</name>
</gene>
<dbReference type="Proteomes" id="UP000636010">
    <property type="component" value="Unassembled WGS sequence"/>
</dbReference>
<reference evidence="2" key="1">
    <citation type="journal article" date="2019" name="Int. J. Syst. Evol. Microbiol.">
        <title>The Global Catalogue of Microorganisms (GCM) 10K type strain sequencing project: providing services to taxonomists for standard genome sequencing and annotation.</title>
        <authorList>
            <consortium name="The Broad Institute Genomics Platform"/>
            <consortium name="The Broad Institute Genome Sequencing Center for Infectious Disease"/>
            <person name="Wu L."/>
            <person name="Ma J."/>
        </authorList>
    </citation>
    <scope>NUCLEOTIDE SEQUENCE [LARGE SCALE GENOMIC DNA]</scope>
    <source>
        <strain evidence="2">CGMCC 1.10832</strain>
    </source>
</reference>
<protein>
    <submittedName>
        <fullName evidence="1">Uncharacterized protein</fullName>
    </submittedName>
</protein>
<evidence type="ECO:0000313" key="1">
    <source>
        <dbReference type="EMBL" id="GGC45424.1"/>
    </source>
</evidence>
<evidence type="ECO:0000313" key="2">
    <source>
        <dbReference type="Proteomes" id="UP000636010"/>
    </source>
</evidence>
<comment type="caution">
    <text evidence="1">The sequence shown here is derived from an EMBL/GenBank/DDBJ whole genome shotgun (WGS) entry which is preliminary data.</text>
</comment>
<dbReference type="EMBL" id="BMEC01000011">
    <property type="protein sequence ID" value="GGC45424.1"/>
    <property type="molecule type" value="Genomic_DNA"/>
</dbReference>
<sequence length="166" mass="19151">MKTYNRSLRVLDHKFVIALIVLFTLLGLSMKLKAQSPVLGSDYAKVTSSMKVKLNDFDYDILVPKVLKADLEGYENIRFNQVVYVTDENPGFYLFLNNRWEKQNVRDLLASIDMNLKMKKPEVEDIIIQVVVNESKQMLDYNGHIAHLYRGFTFEEGGTQLVVSIK</sequence>
<keyword evidence="2" id="KW-1185">Reference proteome</keyword>
<proteinExistence type="predicted"/>
<organism evidence="1 2">
    <name type="scientific">Marivirga lumbricoides</name>
    <dbReference type="NCBI Taxonomy" id="1046115"/>
    <lineage>
        <taxon>Bacteria</taxon>
        <taxon>Pseudomonadati</taxon>
        <taxon>Bacteroidota</taxon>
        <taxon>Cytophagia</taxon>
        <taxon>Cytophagales</taxon>
        <taxon>Marivirgaceae</taxon>
        <taxon>Marivirga</taxon>
    </lineage>
</organism>